<accession>C7RPU7</accession>
<dbReference type="EMBL" id="CP001715">
    <property type="protein sequence ID" value="ACV34340.1"/>
    <property type="molecule type" value="Genomic_DNA"/>
</dbReference>
<reference evidence="1" key="1">
    <citation type="submission" date="2009-08" db="EMBL/GenBank/DDBJ databases">
        <authorList>
            <consortium name="US DOE Joint Genome Institute"/>
            <person name="Lucas S."/>
            <person name="Copeland A."/>
            <person name="Lapidus A."/>
            <person name="Glavina del Rio T."/>
            <person name="Dalin E."/>
            <person name="Tice H."/>
            <person name="Bruce D."/>
            <person name="Barry K."/>
            <person name="Pitluck S."/>
            <person name="Lowry S."/>
            <person name="Larimer F."/>
            <person name="Land M."/>
            <person name="Hauser L."/>
            <person name="Kyrpides N."/>
            <person name="Ivanova N."/>
            <person name="McMahon K.D."/>
            <person name="Hugenholtz P."/>
        </authorList>
    </citation>
    <scope>NUCLEOTIDE SEQUENCE</scope>
    <source>
        <strain evidence="1">UW-1</strain>
    </source>
</reference>
<name>C7RPU7_ACCRE</name>
<gene>
    <name evidence="1" type="ordered locus">CAP2UW1_1004</name>
</gene>
<dbReference type="SUPFAM" id="SSF47598">
    <property type="entry name" value="Ribbon-helix-helix"/>
    <property type="match status" value="1"/>
</dbReference>
<dbReference type="AlphaFoldDB" id="C7RPU7"/>
<dbReference type="KEGG" id="app:CAP2UW1_1004"/>
<dbReference type="CDD" id="cd22233">
    <property type="entry name" value="RHH_CopAso-like"/>
    <property type="match status" value="1"/>
</dbReference>
<protein>
    <recommendedName>
        <fullName evidence="2">Transcriptional regulator, CopG family</fullName>
    </recommendedName>
</protein>
<dbReference type="InterPro" id="IPR010985">
    <property type="entry name" value="Ribbon_hlx_hlx"/>
</dbReference>
<dbReference type="InterPro" id="IPR052991">
    <property type="entry name" value="Non-func_TypeII_TA_Antitoxin"/>
</dbReference>
<evidence type="ECO:0008006" key="2">
    <source>
        <dbReference type="Google" id="ProtNLM"/>
    </source>
</evidence>
<dbReference type="GO" id="GO:0006355">
    <property type="term" value="P:regulation of DNA-templated transcription"/>
    <property type="evidence" value="ECO:0007669"/>
    <property type="project" value="InterPro"/>
</dbReference>
<dbReference type="PANTHER" id="PTHR40688:SF2">
    <property type="entry name" value="RIBBON-HELIX-HELIX PROTEIN COPG DOMAIN-CONTAINING PROTEIN"/>
    <property type="match status" value="1"/>
</dbReference>
<dbReference type="STRING" id="522306.CAP2UW1_1004"/>
<dbReference type="OrthoDB" id="9812023at2"/>
<reference evidence="1" key="2">
    <citation type="submission" date="2009-09" db="EMBL/GenBank/DDBJ databases">
        <title>Complete sequence of chromosome of Candidatus Accumulibacter phosphatis clade IIA str. UW-1.</title>
        <authorList>
            <consortium name="US DOE Joint Genome Institute"/>
            <person name="Martin H.G."/>
            <person name="Ivanova N."/>
            <person name="Kunin V."/>
            <person name="Warnecke F."/>
            <person name="Barry K."/>
            <person name="He S."/>
            <person name="Salamov A."/>
            <person name="Szeto E."/>
            <person name="Dalin E."/>
            <person name="Pangilinan J.L."/>
            <person name="Lapidus A."/>
            <person name="Lowry S."/>
            <person name="Kyrpides N.C."/>
            <person name="McMahon K.D."/>
            <person name="Hugenholtz P."/>
        </authorList>
    </citation>
    <scope>NUCLEOTIDE SEQUENCE [LARGE SCALE GENOMIC DNA]</scope>
    <source>
        <strain evidence="1">UW-1</strain>
    </source>
</reference>
<dbReference type="PANTHER" id="PTHR40688">
    <property type="match status" value="1"/>
</dbReference>
<proteinExistence type="predicted"/>
<evidence type="ECO:0000313" key="1">
    <source>
        <dbReference type="EMBL" id="ACV34340.1"/>
    </source>
</evidence>
<dbReference type="eggNOG" id="COG3905">
    <property type="taxonomic scope" value="Bacteria"/>
</dbReference>
<sequence>MSATLTIKPDLKAKLETLANVMHRDQSELANEAIGLYVERETLLLEKIRNGLAQAERGEFVPDGEMDAFFAEHGFIVEP</sequence>
<dbReference type="HOGENOM" id="CLU_155311_5_2_4"/>
<organism evidence="1">
    <name type="scientific">Accumulibacter regalis</name>
    <dbReference type="NCBI Taxonomy" id="522306"/>
    <lineage>
        <taxon>Bacteria</taxon>
        <taxon>Pseudomonadati</taxon>
        <taxon>Pseudomonadota</taxon>
        <taxon>Betaproteobacteria</taxon>
        <taxon>Candidatus Accumulibacter</taxon>
    </lineage>
</organism>